<proteinExistence type="predicted"/>
<feature type="domain" description="Reverse transcriptase" evidence="1">
    <location>
        <begin position="1"/>
        <end position="174"/>
    </location>
</feature>
<sequence length="880" mass="100791">MKSYRVSQISQELWILSQDIFKALFTSRKNRILTPFGKTEAYDLLIGIDQGEIISSLLWTIYFDSLLTELSSLATSPYIWSFGIPANILNINNNVDVAIPITQLTYMDDSTLIASSLTGLEHLLSIACDFYFLNNITANFSKYELVFSSTGNNLISFQLNSEIPDHLSSMSFSLQTLKLSSFFRFLDVWFNLQGSPNFVISQLKDIYSSFVASVRFKKLSPAQLAYLHSSFVLPKVQFCSQVLYLSESQVMRIASSYYGLQRKALSVAHTFPSIALTSRFFSKDFNPYDSLCERLIYFFLWTSKRHSISHNWLFQAIKLLLSLSSDLAVLETRSWLKSAIWCLSQVVDPFYNFQFTWNDLKLIGFSNITPSLLSLVGKLVNTIDTSSYIIRLCNKYYWIAGVDSLGSLIFGWVFYTFDDDSRTRVIYFSHWISTTNNRMQITSCLGCFLHCLDMDEGPLALKTVGGKLIHHSCLSVLPSYHCLQLFQMTVHVDISQQIINLKLSPFILCFYFRFLLGFSELYIFERYLALVQPPLQHCDSSPALLPDLTSVLRPAFALRSNTEFHLFRTVHIIDSLTSLLVYAWVQILDDLILDSGIFSCPMISPYNDVAELAFVLYMLNFLLSDSSVSFVSMFKFDELFPKCFSSFLKDSILALSVWAYNLIKESNWHNLLHPIPLMDDIFPSFLTTMGLFTGYDELLTQDPVKYWQSFADIRQFFSLIGLSRFLPLQSTFHAVDWSLFFDIFKLTLYPNFAVSKSLILSQFWFDELPVMYKLSQRFPVLYADDSLCPICGIFMKTLKHFFICSPDYLNVDEDHSALLIHKNVTTNLIERFLIKLATKVSSSPGCKQTYNELLAALRNLPSLGLPELLLSDHHSSFSAS</sequence>
<gene>
    <name evidence="2" type="ORF">RhiirC2_788700</name>
</gene>
<evidence type="ECO:0000313" key="2">
    <source>
        <dbReference type="EMBL" id="PKK63576.1"/>
    </source>
</evidence>
<dbReference type="AlphaFoldDB" id="A0A2N1MPM5"/>
<dbReference type="InterPro" id="IPR000477">
    <property type="entry name" value="RT_dom"/>
</dbReference>
<dbReference type="VEuPathDB" id="FungiDB:FUN_024249"/>
<dbReference type="VEuPathDB" id="FungiDB:RhiirFUN_002266"/>
<dbReference type="EMBL" id="LLXL01001617">
    <property type="protein sequence ID" value="PKK63576.1"/>
    <property type="molecule type" value="Genomic_DNA"/>
</dbReference>
<reference evidence="2 3" key="2">
    <citation type="submission" date="2017-10" db="EMBL/GenBank/DDBJ databases">
        <title>Extensive intraspecific genome diversity in a model arbuscular mycorrhizal fungus.</title>
        <authorList>
            <person name="Chen E.C.H."/>
            <person name="Morin E."/>
            <person name="Baudet D."/>
            <person name="Noel J."/>
            <person name="Ndikumana S."/>
            <person name="Charron P."/>
            <person name="St-Onge C."/>
            <person name="Giorgi J."/>
            <person name="Grigoriev I.V."/>
            <person name="Roux C."/>
            <person name="Martin F.M."/>
            <person name="Corradi N."/>
        </authorList>
    </citation>
    <scope>NUCLEOTIDE SEQUENCE [LARGE SCALE GENOMIC DNA]</scope>
    <source>
        <strain evidence="2 3">C2</strain>
    </source>
</reference>
<evidence type="ECO:0000313" key="3">
    <source>
        <dbReference type="Proteomes" id="UP000233469"/>
    </source>
</evidence>
<dbReference type="PROSITE" id="PS50878">
    <property type="entry name" value="RT_POL"/>
    <property type="match status" value="1"/>
</dbReference>
<evidence type="ECO:0000259" key="1">
    <source>
        <dbReference type="PROSITE" id="PS50878"/>
    </source>
</evidence>
<name>A0A2N1MPM5_9GLOM</name>
<comment type="caution">
    <text evidence="2">The sequence shown here is derived from an EMBL/GenBank/DDBJ whole genome shotgun (WGS) entry which is preliminary data.</text>
</comment>
<organism evidence="2 3">
    <name type="scientific">Rhizophagus irregularis</name>
    <dbReference type="NCBI Taxonomy" id="588596"/>
    <lineage>
        <taxon>Eukaryota</taxon>
        <taxon>Fungi</taxon>
        <taxon>Fungi incertae sedis</taxon>
        <taxon>Mucoromycota</taxon>
        <taxon>Glomeromycotina</taxon>
        <taxon>Glomeromycetes</taxon>
        <taxon>Glomerales</taxon>
        <taxon>Glomeraceae</taxon>
        <taxon>Rhizophagus</taxon>
    </lineage>
</organism>
<accession>A0A2N1MPM5</accession>
<dbReference type="VEuPathDB" id="FungiDB:FUN_024250"/>
<protein>
    <recommendedName>
        <fullName evidence="1">Reverse transcriptase domain-containing protein</fullName>
    </recommendedName>
</protein>
<reference evidence="2 3" key="1">
    <citation type="submission" date="2016-04" db="EMBL/GenBank/DDBJ databases">
        <title>Genome analyses suggest a sexual origin of heterokaryosis in a supposedly ancient asexual fungus.</title>
        <authorList>
            <person name="Ropars J."/>
            <person name="Sedzielewska K."/>
            <person name="Noel J."/>
            <person name="Charron P."/>
            <person name="Farinelli L."/>
            <person name="Marton T."/>
            <person name="Kruger M."/>
            <person name="Pelin A."/>
            <person name="Brachmann A."/>
            <person name="Corradi N."/>
        </authorList>
    </citation>
    <scope>NUCLEOTIDE SEQUENCE [LARGE SCALE GENOMIC DNA]</scope>
    <source>
        <strain evidence="2 3">C2</strain>
    </source>
</reference>
<dbReference type="Proteomes" id="UP000233469">
    <property type="component" value="Unassembled WGS sequence"/>
</dbReference>
<dbReference type="VEuPathDB" id="FungiDB:RhiirA1_463716"/>